<dbReference type="GO" id="GO:0009313">
    <property type="term" value="P:oligosaccharide catabolic process"/>
    <property type="evidence" value="ECO:0007669"/>
    <property type="project" value="TreeGrafter"/>
</dbReference>
<dbReference type="SUPFAM" id="SSF51011">
    <property type="entry name" value="Glycosyl hydrolase domain"/>
    <property type="match status" value="1"/>
</dbReference>
<dbReference type="KEGG" id="lab:LA76x_4557"/>
<dbReference type="InterPro" id="IPR006047">
    <property type="entry name" value="GH13_cat_dom"/>
</dbReference>
<keyword evidence="3" id="KW-0326">Glycosidase</keyword>
<dbReference type="CDD" id="cd11330">
    <property type="entry name" value="AmyAc_OligoGlu"/>
    <property type="match status" value="1"/>
</dbReference>
<sequence length="595" mass="66697">MSHFIGRLGMNTYAGRQAANAPGAKLAHIAAVQHEDRIRHQGRHLSAVNLPTPAAAHEHAWWRGAVIYQIYPRSFRDLDGDGVGDLPGIIDKLGYVADLGVDAIWISPFFKSPMADFGYDIADYRAVDPLFGDLDDFDRLLAKAHALGLRVMIDQVLSHTSDQHEWFKRSRESRDNDYADWYVWADASPDGTAPNNWMSLFGGVAWRWEPRRQQYYLHNFLSSQPDLNFHNPDVRAAVLDNVRFWLDRGVDGLRLDAINFCFHDAQLRDNPPKPAELRVGRGFSPDNPYAFQYHYYNNTRPENLAFLAELRALLDRYPGAVALGEISSEDSLATSDEYTRHGRLHMGYSFELLTDDRSAGHIRGTVQTLENAMREGWPCWSISNHDVQRVVTRWGRGEALPAHYPSLLNALVCSLRGSVCVYQGEELGLPEAELPFEALQDPYGKTFWPTFKGRDGCRTPMPWDGTPQAGFSTGTPWLPIAEGHRGLDVARQQHDPDSSLNRFRRFLSWRKTRPALLDGAIRFLASDEPVLAFVRGSGADAVLMAFNLGDAEAELTLPEAGAWHTDHGHGLPSGERTGDRLRLPPYGVFAARAAG</sequence>
<dbReference type="Gene3D" id="3.20.20.80">
    <property type="entry name" value="Glycosidases"/>
    <property type="match status" value="1"/>
</dbReference>
<proteinExistence type="inferred from homology"/>
<dbReference type="PANTHER" id="PTHR10357:SF179">
    <property type="entry name" value="NEUTRAL AND BASIC AMINO ACID TRANSPORT PROTEIN RBAT"/>
    <property type="match status" value="1"/>
</dbReference>
<dbReference type="SMART" id="SM00642">
    <property type="entry name" value="Aamy"/>
    <property type="match status" value="1"/>
</dbReference>
<dbReference type="InterPro" id="IPR022567">
    <property type="entry name" value="DUF3459"/>
</dbReference>
<dbReference type="Gene3D" id="2.60.40.1180">
    <property type="entry name" value="Golgi alpha-mannosidase II"/>
    <property type="match status" value="1"/>
</dbReference>
<protein>
    <submittedName>
        <fullName evidence="5">Alpha amylase, catalytic domain protein</fullName>
    </submittedName>
</protein>
<dbReference type="Pfam" id="PF00128">
    <property type="entry name" value="Alpha-amylase"/>
    <property type="match status" value="1"/>
</dbReference>
<gene>
    <name evidence="5" type="ORF">LA76x_4557</name>
</gene>
<dbReference type="FunFam" id="3.90.400.10:FF:000002">
    <property type="entry name" value="Sucrose isomerase"/>
    <property type="match status" value="1"/>
</dbReference>
<reference evidence="5 6" key="1">
    <citation type="journal article" date="2015" name="BMC Genomics">
        <title>Comparative genomics and metabolic profiling of the genus Lysobacter.</title>
        <authorList>
            <person name="de Bruijn I."/>
            <person name="Cheng X."/>
            <person name="de Jager V."/>
            <person name="Exposito R.G."/>
            <person name="Watrous J."/>
            <person name="Patel N."/>
            <person name="Postma J."/>
            <person name="Dorrestein P.C."/>
            <person name="Kobayashi D."/>
            <person name="Raaijmakers J.M."/>
        </authorList>
    </citation>
    <scope>NUCLEOTIDE SEQUENCE [LARGE SCALE GENOMIC DNA]</scope>
    <source>
        <strain evidence="5 6">76</strain>
    </source>
</reference>
<dbReference type="Proteomes" id="UP000060787">
    <property type="component" value="Chromosome"/>
</dbReference>
<evidence type="ECO:0000313" key="5">
    <source>
        <dbReference type="EMBL" id="ALN82665.1"/>
    </source>
</evidence>
<keyword evidence="2" id="KW-0378">Hydrolase</keyword>
<dbReference type="STRING" id="84531.LA76x_4557"/>
<dbReference type="InterPro" id="IPR045857">
    <property type="entry name" value="O16G_dom_2"/>
</dbReference>
<dbReference type="InterPro" id="IPR013780">
    <property type="entry name" value="Glyco_hydro_b"/>
</dbReference>
<dbReference type="SUPFAM" id="SSF51445">
    <property type="entry name" value="(Trans)glycosidases"/>
    <property type="match status" value="1"/>
</dbReference>
<feature type="domain" description="Glycosyl hydrolase family 13 catalytic" evidence="4">
    <location>
        <begin position="69"/>
        <end position="458"/>
    </location>
</feature>
<dbReference type="AlphaFoldDB" id="A0A0S2FGK5"/>
<dbReference type="PANTHER" id="PTHR10357">
    <property type="entry name" value="ALPHA-AMYLASE FAMILY MEMBER"/>
    <property type="match status" value="1"/>
</dbReference>
<dbReference type="InterPro" id="IPR017853">
    <property type="entry name" value="GH"/>
</dbReference>
<dbReference type="EMBL" id="CP011129">
    <property type="protein sequence ID" value="ALN82665.1"/>
    <property type="molecule type" value="Genomic_DNA"/>
</dbReference>
<comment type="similarity">
    <text evidence="1">Belongs to the glycosyl hydrolase 13 family.</text>
</comment>
<name>A0A0S2FGK5_LYSAN</name>
<organism evidence="5 6">
    <name type="scientific">Lysobacter antibioticus</name>
    <dbReference type="NCBI Taxonomy" id="84531"/>
    <lineage>
        <taxon>Bacteria</taxon>
        <taxon>Pseudomonadati</taxon>
        <taxon>Pseudomonadota</taxon>
        <taxon>Gammaproteobacteria</taxon>
        <taxon>Lysobacterales</taxon>
        <taxon>Lysobacteraceae</taxon>
        <taxon>Lysobacter</taxon>
    </lineage>
</organism>
<keyword evidence="6" id="KW-1185">Reference proteome</keyword>
<evidence type="ECO:0000256" key="3">
    <source>
        <dbReference type="ARBA" id="ARBA00023295"/>
    </source>
</evidence>
<evidence type="ECO:0000256" key="1">
    <source>
        <dbReference type="ARBA" id="ARBA00008061"/>
    </source>
</evidence>
<evidence type="ECO:0000256" key="2">
    <source>
        <dbReference type="ARBA" id="ARBA00022801"/>
    </source>
</evidence>
<accession>A0A0S2FGK5</accession>
<dbReference type="Gene3D" id="3.90.400.10">
    <property type="entry name" value="Oligo-1,6-glucosidase, Domain 2"/>
    <property type="match status" value="1"/>
</dbReference>
<dbReference type="PATRIC" id="fig|84531.8.peg.4556"/>
<evidence type="ECO:0000313" key="6">
    <source>
        <dbReference type="Proteomes" id="UP000060787"/>
    </source>
</evidence>
<dbReference type="eggNOG" id="COG0366">
    <property type="taxonomic scope" value="Bacteria"/>
</dbReference>
<dbReference type="Pfam" id="PF11941">
    <property type="entry name" value="DUF3459"/>
    <property type="match status" value="1"/>
</dbReference>
<dbReference type="GO" id="GO:0004556">
    <property type="term" value="F:alpha-amylase activity"/>
    <property type="evidence" value="ECO:0007669"/>
    <property type="project" value="TreeGrafter"/>
</dbReference>
<evidence type="ECO:0000259" key="4">
    <source>
        <dbReference type="SMART" id="SM00642"/>
    </source>
</evidence>